<evidence type="ECO:0000313" key="12">
    <source>
        <dbReference type="EMBL" id="ABM34658.1"/>
    </source>
</evidence>
<dbReference type="EMBL" id="CP000512">
    <property type="protein sequence ID" value="ABM31309.1"/>
    <property type="molecule type" value="Genomic_DNA"/>
</dbReference>
<dbReference type="KEGG" id="aav:Aave_0520"/>
<keyword evidence="1" id="KW-0175">Coiled coil</keyword>
<dbReference type="EMBL" id="CP000512">
    <property type="protein sequence ID" value="ABM31119.1"/>
    <property type="molecule type" value="Genomic_DNA"/>
</dbReference>
<proteinExistence type="predicted"/>
<dbReference type="Gene3D" id="1.10.10.60">
    <property type="entry name" value="Homeodomain-like"/>
    <property type="match status" value="1"/>
</dbReference>
<feature type="coiled-coil region" evidence="1">
    <location>
        <begin position="62"/>
        <end position="89"/>
    </location>
</feature>
<dbReference type="EMBL" id="CP000512">
    <property type="protein sequence ID" value="ABM33751.1"/>
    <property type="molecule type" value="Genomic_DNA"/>
</dbReference>
<dbReference type="KEGG" id="aav:Aave_3354"/>
<dbReference type="GO" id="GO:0004803">
    <property type="term" value="F:transposase activity"/>
    <property type="evidence" value="ECO:0007669"/>
    <property type="project" value="InterPro"/>
</dbReference>
<evidence type="ECO:0000313" key="11">
    <source>
        <dbReference type="EMBL" id="ABM33912.1"/>
    </source>
</evidence>
<dbReference type="EMBL" id="CP000512">
    <property type="protein sequence ID" value="ABM31126.1"/>
    <property type="molecule type" value="Genomic_DNA"/>
</dbReference>
<dbReference type="EMBL" id="CP000512">
    <property type="protein sequence ID" value="ABM31293.1"/>
    <property type="molecule type" value="Genomic_DNA"/>
</dbReference>
<evidence type="ECO:0000313" key="10">
    <source>
        <dbReference type="EMBL" id="ABM33751.1"/>
    </source>
</evidence>
<dbReference type="KEGG" id="aav:Aave_0705"/>
<dbReference type="eggNOG" id="COG2963">
    <property type="taxonomic scope" value="Bacteria"/>
</dbReference>
<dbReference type="InterPro" id="IPR002514">
    <property type="entry name" value="Transposase_8"/>
</dbReference>
<dbReference type="KEGG" id="aav:Aave_3188"/>
<evidence type="ECO:0000313" key="13">
    <source>
        <dbReference type="Proteomes" id="UP000002596"/>
    </source>
</evidence>
<dbReference type="EMBL" id="CP000512">
    <property type="protein sequence ID" value="ABM33912.1"/>
    <property type="molecule type" value="Genomic_DNA"/>
</dbReference>
<dbReference type="EMBL" id="CP000512">
    <property type="protein sequence ID" value="ABM31306.1"/>
    <property type="molecule type" value="Genomic_DNA"/>
</dbReference>
<evidence type="ECO:0000313" key="2">
    <source>
        <dbReference type="EMBL" id="ABM31119.1"/>
    </source>
</evidence>
<dbReference type="KEGG" id="aav:Aave_0709"/>
<dbReference type="PANTHER" id="PTHR33215:SF13">
    <property type="entry name" value="PROTEIN DISTAL ANTENNA"/>
    <property type="match status" value="1"/>
</dbReference>
<dbReference type="GO" id="GO:0006313">
    <property type="term" value="P:DNA transposition"/>
    <property type="evidence" value="ECO:0007669"/>
    <property type="project" value="InterPro"/>
</dbReference>
<gene>
    <name evidence="2" type="ordered locus">Aave_0513</name>
    <name evidence="3" type="ordered locus">Aave_0520</name>
    <name evidence="4" type="ordered locus">Aave_0692</name>
    <name evidence="5" type="ordered locus">Aave_0703</name>
    <name evidence="6" type="ordered locus">Aave_0705</name>
    <name evidence="7" type="ordered locus">Aave_0709</name>
    <name evidence="8" type="ordered locus">Aave_2397</name>
    <name evidence="9" type="ordered locus">Aave_2401</name>
    <name evidence="10" type="ordered locus">Aave_3188</name>
    <name evidence="11" type="ordered locus">Aave_3354</name>
    <name evidence="12" type="ordered locus">Aave_4117</name>
</gene>
<dbReference type="HOGENOM" id="CLU_027402_33_0_4"/>
<dbReference type="KEGG" id="aav:Aave_2401"/>
<dbReference type="PANTHER" id="PTHR33215">
    <property type="entry name" value="PROTEIN DISTAL ANTENNA"/>
    <property type="match status" value="1"/>
</dbReference>
<dbReference type="GO" id="GO:0003677">
    <property type="term" value="F:DNA binding"/>
    <property type="evidence" value="ECO:0007669"/>
    <property type="project" value="InterPro"/>
</dbReference>
<evidence type="ECO:0000256" key="1">
    <source>
        <dbReference type="SAM" id="Coils"/>
    </source>
</evidence>
<organism evidence="2 13">
    <name type="scientific">Paracidovorax citrulli (strain AAC00-1)</name>
    <name type="common">Acidovorax citrulli</name>
    <dbReference type="NCBI Taxonomy" id="397945"/>
    <lineage>
        <taxon>Bacteria</taxon>
        <taxon>Pseudomonadati</taxon>
        <taxon>Pseudomonadota</taxon>
        <taxon>Betaproteobacteria</taxon>
        <taxon>Burkholderiales</taxon>
        <taxon>Comamonadaceae</taxon>
        <taxon>Paracidovorax</taxon>
    </lineage>
</organism>
<dbReference type="InterPro" id="IPR009057">
    <property type="entry name" value="Homeodomain-like_sf"/>
</dbReference>
<evidence type="ECO:0000313" key="5">
    <source>
        <dbReference type="EMBL" id="ABM31304.1"/>
    </source>
</evidence>
<dbReference type="KEGG" id="aav:Aave_0513"/>
<evidence type="ECO:0000313" key="6">
    <source>
        <dbReference type="EMBL" id="ABM31306.1"/>
    </source>
</evidence>
<dbReference type="InterPro" id="IPR051839">
    <property type="entry name" value="RD_transcriptional_regulator"/>
</dbReference>
<sequence>MGKTRPPYPAEFREQIVELVRAGRTPAELAREFDVTAQTIANWVGAAGGQASRSQATAGALTGSEREELARLRRQLRQVQMERDILAKATAWFAAKSDKTFTPSSNS</sequence>
<dbReference type="SUPFAM" id="SSF46689">
    <property type="entry name" value="Homeodomain-like"/>
    <property type="match status" value="1"/>
</dbReference>
<dbReference type="EMBL" id="CP000512">
    <property type="protein sequence ID" value="ABM31304.1"/>
    <property type="molecule type" value="Genomic_DNA"/>
</dbReference>
<dbReference type="AlphaFoldDB" id="A1TJI1"/>
<evidence type="ECO:0000313" key="3">
    <source>
        <dbReference type="EMBL" id="ABM31126.1"/>
    </source>
</evidence>
<dbReference type="KEGG" id="aav:Aave_4117"/>
<dbReference type="EMBL" id="CP000512">
    <property type="protein sequence ID" value="ABM34658.1"/>
    <property type="molecule type" value="Genomic_DNA"/>
</dbReference>
<dbReference type="KEGG" id="aav:Aave_0692"/>
<dbReference type="EMBL" id="CP000512">
    <property type="protein sequence ID" value="ABM32972.1"/>
    <property type="molecule type" value="Genomic_DNA"/>
</dbReference>
<dbReference type="STRING" id="397945.Aave_0513"/>
<dbReference type="EMBL" id="CP000512">
    <property type="protein sequence ID" value="ABM32976.1"/>
    <property type="molecule type" value="Genomic_DNA"/>
</dbReference>
<dbReference type="Pfam" id="PF01527">
    <property type="entry name" value="HTH_Tnp_1"/>
    <property type="match status" value="1"/>
</dbReference>
<name>A1TJI1_PARC0</name>
<dbReference type="Proteomes" id="UP000002596">
    <property type="component" value="Chromosome"/>
</dbReference>
<evidence type="ECO:0000313" key="8">
    <source>
        <dbReference type="EMBL" id="ABM32972.1"/>
    </source>
</evidence>
<reference evidence="2 13" key="1">
    <citation type="submission" date="2006-12" db="EMBL/GenBank/DDBJ databases">
        <title>Complete sequence of Acidovorax avenae subsp. citrulli AAC00-1.</title>
        <authorList>
            <consortium name="US DOE Joint Genome Institute"/>
            <person name="Copeland A."/>
            <person name="Lucas S."/>
            <person name="Lapidus A."/>
            <person name="Barry K."/>
            <person name="Detter J.C."/>
            <person name="Glavina del Rio T."/>
            <person name="Dalin E."/>
            <person name="Tice H."/>
            <person name="Pitluck S."/>
            <person name="Kiss H."/>
            <person name="Brettin T."/>
            <person name="Bruce D."/>
            <person name="Han C."/>
            <person name="Tapia R."/>
            <person name="Gilna P."/>
            <person name="Schmutz J."/>
            <person name="Larimer F."/>
            <person name="Land M."/>
            <person name="Hauser L."/>
            <person name="Kyrpides N."/>
            <person name="Kim E."/>
            <person name="Stahl D."/>
            <person name="Richardson P."/>
        </authorList>
    </citation>
    <scope>NUCLEOTIDE SEQUENCE [LARGE SCALE GENOMIC DNA]</scope>
    <source>
        <strain evidence="2 13">AAC00-1</strain>
    </source>
</reference>
<evidence type="ECO:0000313" key="9">
    <source>
        <dbReference type="EMBL" id="ABM32976.1"/>
    </source>
</evidence>
<evidence type="ECO:0000313" key="7">
    <source>
        <dbReference type="EMBL" id="ABM31309.1"/>
    </source>
</evidence>
<protein>
    <submittedName>
        <fullName evidence="2">Transposase IS3/IS911 family protein</fullName>
    </submittedName>
</protein>
<evidence type="ECO:0000313" key="4">
    <source>
        <dbReference type="EMBL" id="ABM31293.1"/>
    </source>
</evidence>
<accession>A1TJI1</accession>
<dbReference type="KEGG" id="aav:Aave_2397"/>
<dbReference type="KEGG" id="aav:Aave_0703"/>